<dbReference type="Gene3D" id="3.20.20.450">
    <property type="entry name" value="EAL domain"/>
    <property type="match status" value="1"/>
</dbReference>
<evidence type="ECO:0000313" key="2">
    <source>
        <dbReference type="EMBL" id="CCE22802.1"/>
    </source>
</evidence>
<dbReference type="HOGENOM" id="CLU_015702_1_0_6"/>
<gene>
    <name evidence="2" type="ordered locus">MEALZ_1110</name>
</gene>
<dbReference type="PANTHER" id="PTHR33121:SF82">
    <property type="entry name" value="SIGNAL TRANSDUCTION PROTEIN CONTAINING A EAL DOMAIN"/>
    <property type="match status" value="1"/>
</dbReference>
<evidence type="ECO:0000313" key="3">
    <source>
        <dbReference type="Proteomes" id="UP000008315"/>
    </source>
</evidence>
<evidence type="ECO:0000259" key="1">
    <source>
        <dbReference type="PROSITE" id="PS50883"/>
    </source>
</evidence>
<reference evidence="3" key="1">
    <citation type="journal article" date="2012" name="J. Bacteriol.">
        <title>Genome sequence of the haloalkaliphilic methanotrophic bacterium Methylomicrobium alcaliphilum 20Z.</title>
        <authorList>
            <person name="Vuilleumier S."/>
            <person name="Khmelenina V.N."/>
            <person name="Bringel F."/>
            <person name="Reshetnikov A.S."/>
            <person name="Lajus A."/>
            <person name="Mangenot S."/>
            <person name="Rouy Z."/>
            <person name="Op den Camp H.J."/>
            <person name="Jetten M.S."/>
            <person name="Dispirito A.A."/>
            <person name="Dunfield P."/>
            <person name="Klotz M.G."/>
            <person name="Semrau J.D."/>
            <person name="Stein L.Y."/>
            <person name="Barbe V."/>
            <person name="Medigue C."/>
            <person name="Trotsenko Y.A."/>
            <person name="Kalyuzhnaya M.G."/>
        </authorList>
    </citation>
    <scope>NUCLEOTIDE SEQUENCE [LARGE SCALE GENOMIC DNA]</scope>
    <source>
        <strain evidence="3">DSM 19304 / NCIMB 14124 / VKM B-2133 / 20Z</strain>
    </source>
</reference>
<name>G4STX9_META2</name>
<proteinExistence type="predicted"/>
<dbReference type="Pfam" id="PF00563">
    <property type="entry name" value="EAL"/>
    <property type="match status" value="1"/>
</dbReference>
<dbReference type="EMBL" id="FO082060">
    <property type="protein sequence ID" value="CCE22802.1"/>
    <property type="molecule type" value="Genomic_DNA"/>
</dbReference>
<protein>
    <submittedName>
        <fullName evidence="2">Diguanylate phosphodiesterase</fullName>
    </submittedName>
</protein>
<dbReference type="SUPFAM" id="SSF141868">
    <property type="entry name" value="EAL domain-like"/>
    <property type="match status" value="1"/>
</dbReference>
<dbReference type="InterPro" id="IPR050706">
    <property type="entry name" value="Cyclic-di-GMP_PDE-like"/>
</dbReference>
<dbReference type="InterPro" id="IPR018842">
    <property type="entry name" value="YkuI_C"/>
</dbReference>
<dbReference type="PROSITE" id="PS50883">
    <property type="entry name" value="EAL"/>
    <property type="match status" value="1"/>
</dbReference>
<sequence length="408" mass="46689">MFILALLPPLPANLIYSDMDYNQSLFPYFQPILGAASGNIVGYEALARRRDENRRIVSAGGLFSDPEIANTERIEYDRIVRRLALEKFTLLPGNSYLAINISAAWLDLLDNFHAIPTLRMIDELGINQQRIIIEITEAQGDLHKLAETVKIYRKNGLKVAIDDFGTGFSQLERVMAIKPDFIKLDMRLFKMAVKGGIASDVVHLLSRLGKLNGCKIVCEGIETDDEFFFGLRCGAQFMQGFLFSEATPDFAPTEKYSRHIASLRKKFLQKTVESERKKISRINLIKNLIAQLQDALQHDFNLNELAEQPFEKSGILRFYLCDNQGTQISSNFNFKLGKWFEDPKQIGFNWSWRPYFYQLLALEQAETSSRPVASSRYKDFNTDQLCKTLAIRLDNDRILLVDITADWD</sequence>
<dbReference type="AlphaFoldDB" id="G4STX9"/>
<dbReference type="Gene3D" id="3.30.450.20">
    <property type="entry name" value="PAS domain"/>
    <property type="match status" value="1"/>
</dbReference>
<dbReference type="PATRIC" id="fig|271065.3.peg.1135"/>
<dbReference type="GO" id="GO:0071111">
    <property type="term" value="F:cyclic-guanylate-specific phosphodiesterase activity"/>
    <property type="evidence" value="ECO:0007669"/>
    <property type="project" value="InterPro"/>
</dbReference>
<dbReference type="SMART" id="SM00052">
    <property type="entry name" value="EAL"/>
    <property type="match status" value="1"/>
</dbReference>
<dbReference type="PANTHER" id="PTHR33121">
    <property type="entry name" value="CYCLIC DI-GMP PHOSPHODIESTERASE PDEF"/>
    <property type="match status" value="1"/>
</dbReference>
<dbReference type="Proteomes" id="UP000008315">
    <property type="component" value="Chromosome"/>
</dbReference>
<dbReference type="InterPro" id="IPR035919">
    <property type="entry name" value="EAL_sf"/>
</dbReference>
<feature type="domain" description="EAL" evidence="1">
    <location>
        <begin position="8"/>
        <end position="260"/>
    </location>
</feature>
<dbReference type="STRING" id="1091494.MEALZ_1110"/>
<dbReference type="KEGG" id="mah:MEALZ_1110"/>
<dbReference type="SUPFAM" id="SSF103190">
    <property type="entry name" value="Sensory domain-like"/>
    <property type="match status" value="1"/>
</dbReference>
<dbReference type="CDD" id="cd01948">
    <property type="entry name" value="EAL"/>
    <property type="match status" value="1"/>
</dbReference>
<accession>G4STX9</accession>
<dbReference type="Pfam" id="PF10388">
    <property type="entry name" value="YkuI_C"/>
    <property type="match status" value="1"/>
</dbReference>
<dbReference type="InterPro" id="IPR029151">
    <property type="entry name" value="Sensor-like_sf"/>
</dbReference>
<dbReference type="InterPro" id="IPR001633">
    <property type="entry name" value="EAL_dom"/>
</dbReference>
<organism evidence="2 3">
    <name type="scientific">Methylotuvimicrobium alcaliphilum (strain DSM 19304 / NCIMB 14124 / VKM B-2133 / 20Z)</name>
    <name type="common">Methylomicrobium alcaliphilum</name>
    <dbReference type="NCBI Taxonomy" id="1091494"/>
    <lineage>
        <taxon>Bacteria</taxon>
        <taxon>Pseudomonadati</taxon>
        <taxon>Pseudomonadota</taxon>
        <taxon>Gammaproteobacteria</taxon>
        <taxon>Methylococcales</taxon>
        <taxon>Methylococcaceae</taxon>
        <taxon>Methylotuvimicrobium</taxon>
    </lineage>
</organism>
<keyword evidence="3" id="KW-1185">Reference proteome</keyword>